<evidence type="ECO:0000313" key="1">
    <source>
        <dbReference type="EMBL" id="PON60654.1"/>
    </source>
</evidence>
<feature type="non-terminal residue" evidence="1">
    <location>
        <position position="75"/>
    </location>
</feature>
<protein>
    <submittedName>
        <fullName evidence="1">Uncharacterized protein</fullName>
    </submittedName>
</protein>
<keyword evidence="2" id="KW-1185">Reference proteome</keyword>
<proteinExistence type="predicted"/>
<dbReference type="AlphaFoldDB" id="A0A2P5CHZ4"/>
<accession>A0A2P5CHZ4</accession>
<name>A0A2P5CHZ4_PARAD</name>
<organism evidence="1 2">
    <name type="scientific">Parasponia andersonii</name>
    <name type="common">Sponia andersonii</name>
    <dbReference type="NCBI Taxonomy" id="3476"/>
    <lineage>
        <taxon>Eukaryota</taxon>
        <taxon>Viridiplantae</taxon>
        <taxon>Streptophyta</taxon>
        <taxon>Embryophyta</taxon>
        <taxon>Tracheophyta</taxon>
        <taxon>Spermatophyta</taxon>
        <taxon>Magnoliopsida</taxon>
        <taxon>eudicotyledons</taxon>
        <taxon>Gunneridae</taxon>
        <taxon>Pentapetalae</taxon>
        <taxon>rosids</taxon>
        <taxon>fabids</taxon>
        <taxon>Rosales</taxon>
        <taxon>Cannabaceae</taxon>
        <taxon>Parasponia</taxon>
    </lineage>
</organism>
<reference evidence="2" key="1">
    <citation type="submission" date="2016-06" db="EMBL/GenBank/DDBJ databases">
        <title>Parallel loss of symbiosis genes in relatives of nitrogen-fixing non-legume Parasponia.</title>
        <authorList>
            <person name="Van Velzen R."/>
            <person name="Holmer R."/>
            <person name="Bu F."/>
            <person name="Rutten L."/>
            <person name="Van Zeijl A."/>
            <person name="Liu W."/>
            <person name="Santuari L."/>
            <person name="Cao Q."/>
            <person name="Sharma T."/>
            <person name="Shen D."/>
            <person name="Roswanjaya Y."/>
            <person name="Wardhani T."/>
            <person name="Kalhor M.S."/>
            <person name="Jansen J."/>
            <person name="Van den Hoogen J."/>
            <person name="Gungor B."/>
            <person name="Hartog M."/>
            <person name="Hontelez J."/>
            <person name="Verver J."/>
            <person name="Yang W.-C."/>
            <person name="Schijlen E."/>
            <person name="Repin R."/>
            <person name="Schilthuizen M."/>
            <person name="Schranz E."/>
            <person name="Heidstra R."/>
            <person name="Miyata K."/>
            <person name="Fedorova E."/>
            <person name="Kohlen W."/>
            <person name="Bisseling T."/>
            <person name="Smit S."/>
            <person name="Geurts R."/>
        </authorList>
    </citation>
    <scope>NUCLEOTIDE SEQUENCE [LARGE SCALE GENOMIC DNA]</scope>
    <source>
        <strain evidence="2">cv. WU1-14</strain>
    </source>
</reference>
<dbReference type="Proteomes" id="UP000237105">
    <property type="component" value="Unassembled WGS sequence"/>
</dbReference>
<comment type="caution">
    <text evidence="1">The sequence shown here is derived from an EMBL/GenBank/DDBJ whole genome shotgun (WGS) entry which is preliminary data.</text>
</comment>
<sequence length="75" mass="8183">MADPHSSTSNASFTSFFSKFPETLIKTLTASLLLLTPIPEPWSFVCCLLNQLSLPTCLFFCKKNISLPSQSGALV</sequence>
<gene>
    <name evidence="1" type="ORF">PanWU01x14_150720</name>
</gene>
<dbReference type="EMBL" id="JXTB01000128">
    <property type="protein sequence ID" value="PON60654.1"/>
    <property type="molecule type" value="Genomic_DNA"/>
</dbReference>
<evidence type="ECO:0000313" key="2">
    <source>
        <dbReference type="Proteomes" id="UP000237105"/>
    </source>
</evidence>